<reference evidence="4" key="1">
    <citation type="submission" date="2014-04" db="EMBL/GenBank/DDBJ databases">
        <title>Evolutionary Origins and Diversification of the Mycorrhizal Mutualists.</title>
        <authorList>
            <consortium name="DOE Joint Genome Institute"/>
            <consortium name="Mycorrhizal Genomics Consortium"/>
            <person name="Kohler A."/>
            <person name="Kuo A."/>
            <person name="Nagy L.G."/>
            <person name="Floudas D."/>
            <person name="Copeland A."/>
            <person name="Barry K.W."/>
            <person name="Cichocki N."/>
            <person name="Veneault-Fourrey C."/>
            <person name="LaButti K."/>
            <person name="Lindquist E.A."/>
            <person name="Lipzen A."/>
            <person name="Lundell T."/>
            <person name="Morin E."/>
            <person name="Murat C."/>
            <person name="Riley R."/>
            <person name="Ohm R."/>
            <person name="Sun H."/>
            <person name="Tunlid A."/>
            <person name="Henrissat B."/>
            <person name="Grigoriev I.V."/>
            <person name="Hibbett D.S."/>
            <person name="Martin F."/>
        </authorList>
    </citation>
    <scope>NUCLEOTIDE SEQUENCE [LARGE SCALE GENOMIC DNA]</scope>
    <source>
        <strain evidence="4">FD-334 SS-4</strain>
    </source>
</reference>
<evidence type="ECO:0000313" key="4">
    <source>
        <dbReference type="Proteomes" id="UP000054270"/>
    </source>
</evidence>
<evidence type="ECO:0000256" key="2">
    <source>
        <dbReference type="SAM" id="Phobius"/>
    </source>
</evidence>
<organism evidence="3 4">
    <name type="scientific">Hypholoma sublateritium (strain FD-334 SS-4)</name>
    <dbReference type="NCBI Taxonomy" id="945553"/>
    <lineage>
        <taxon>Eukaryota</taxon>
        <taxon>Fungi</taxon>
        <taxon>Dikarya</taxon>
        <taxon>Basidiomycota</taxon>
        <taxon>Agaricomycotina</taxon>
        <taxon>Agaricomycetes</taxon>
        <taxon>Agaricomycetidae</taxon>
        <taxon>Agaricales</taxon>
        <taxon>Agaricineae</taxon>
        <taxon>Strophariaceae</taxon>
        <taxon>Hypholoma</taxon>
    </lineage>
</organism>
<dbReference type="Proteomes" id="UP000054270">
    <property type="component" value="Unassembled WGS sequence"/>
</dbReference>
<feature type="compositionally biased region" description="Low complexity" evidence="1">
    <location>
        <begin position="88"/>
        <end position="129"/>
    </location>
</feature>
<feature type="compositionally biased region" description="Acidic residues" evidence="1">
    <location>
        <begin position="322"/>
        <end position="332"/>
    </location>
</feature>
<feature type="compositionally biased region" description="Low complexity" evidence="1">
    <location>
        <begin position="1"/>
        <end position="12"/>
    </location>
</feature>
<gene>
    <name evidence="3" type="ORF">HYPSUDRAFT_71676</name>
</gene>
<sequence length="445" mass="44728">MSSAAFSSSQRSNIPRSPSTKAFAPSPLSAPTGSSGGAPFPVLTSRTPVGGGSALVDGPQPQQPPQTPPKPANYRPASIQQKKAPLHSSTRSSDASSSGSDPIPPSISSVSAASTSLSASASGAPLLPANGSPPPAFVSPFGRQRGSALFSSPPHPPPASGSSSLPRTGSRGSMILYRLSAGEDGILHPPTQHMAHPSGTSTPGTPSRGGTLSAGHMYAPPTPAWNRNSAYSSSDAGGDSVLLEGDTKYPSLGGTPRGSLFGLAGLGLVGGGGVGVLGPGTPGGGVNSALDGVALGMRAGTAEMGTLGRAQGGLVAYVWDPDDEDEDEDEEPAERWMHDPSTVNPLYAKDKSAAGGPSVVGAGPAGSSTPYYTPRRTVSVRGVGNVTALVALVLGLLCLFIVFPITKTLADNGVALKILENTRINATGQATSRRGLAVEFEREVE</sequence>
<evidence type="ECO:0000256" key="1">
    <source>
        <dbReference type="SAM" id="MobiDB-lite"/>
    </source>
</evidence>
<feature type="transmembrane region" description="Helical" evidence="2">
    <location>
        <begin position="382"/>
        <end position="403"/>
    </location>
</feature>
<dbReference type="STRING" id="945553.A0A0D2KMZ3"/>
<keyword evidence="2" id="KW-0812">Transmembrane</keyword>
<proteinExistence type="predicted"/>
<keyword evidence="2" id="KW-0472">Membrane</keyword>
<feature type="region of interest" description="Disordered" evidence="1">
    <location>
        <begin position="322"/>
        <end position="341"/>
    </location>
</feature>
<accession>A0A0D2KMZ3</accession>
<feature type="region of interest" description="Disordered" evidence="1">
    <location>
        <begin position="184"/>
        <end position="208"/>
    </location>
</feature>
<feature type="compositionally biased region" description="Pro residues" evidence="1">
    <location>
        <begin position="61"/>
        <end position="71"/>
    </location>
</feature>
<keyword evidence="2" id="KW-1133">Transmembrane helix</keyword>
<dbReference type="AlphaFoldDB" id="A0A0D2KMZ3"/>
<name>A0A0D2KMZ3_HYPSF</name>
<keyword evidence="4" id="KW-1185">Reference proteome</keyword>
<dbReference type="EMBL" id="KN817630">
    <property type="protein sequence ID" value="KJA15987.1"/>
    <property type="molecule type" value="Genomic_DNA"/>
</dbReference>
<feature type="region of interest" description="Disordered" evidence="1">
    <location>
        <begin position="1"/>
        <end position="170"/>
    </location>
</feature>
<evidence type="ECO:0000313" key="3">
    <source>
        <dbReference type="EMBL" id="KJA15987.1"/>
    </source>
</evidence>
<feature type="compositionally biased region" description="Low complexity" evidence="1">
    <location>
        <begin position="197"/>
        <end position="208"/>
    </location>
</feature>
<protein>
    <submittedName>
        <fullName evidence="3">Uncharacterized protein</fullName>
    </submittedName>
</protein>
<dbReference type="OrthoDB" id="3057032at2759"/>